<feature type="domain" description="L-fucose isomerase C-terminal" evidence="3">
    <location>
        <begin position="1"/>
        <end position="86"/>
    </location>
</feature>
<sequence length="89" mass="9984">MKPGPVTMGHFLNRGETYQMLISRGESIDFPVLPCDELHAMVQVAKPVRDYLEELIDTGSAHHVIVVHGDCVAELKRTAQLMRIQTVEL</sequence>
<evidence type="ECO:0000259" key="3">
    <source>
        <dbReference type="Pfam" id="PF02952"/>
    </source>
</evidence>
<evidence type="ECO:0000256" key="2">
    <source>
        <dbReference type="ARBA" id="ARBA00023277"/>
    </source>
</evidence>
<accession>A0A645DG04</accession>
<evidence type="ECO:0000256" key="1">
    <source>
        <dbReference type="ARBA" id="ARBA00023235"/>
    </source>
</evidence>
<dbReference type="GO" id="GO:0008736">
    <property type="term" value="F:L-fucose isomerase activity"/>
    <property type="evidence" value="ECO:0007669"/>
    <property type="project" value="InterPro"/>
</dbReference>
<evidence type="ECO:0000313" key="4">
    <source>
        <dbReference type="EMBL" id="MPM87968.1"/>
    </source>
</evidence>
<comment type="caution">
    <text evidence="4">The sequence shown here is derived from an EMBL/GenBank/DDBJ whole genome shotgun (WGS) entry which is preliminary data.</text>
</comment>
<dbReference type="AlphaFoldDB" id="A0A645DG04"/>
<reference evidence="4" key="1">
    <citation type="submission" date="2019-08" db="EMBL/GenBank/DDBJ databases">
        <authorList>
            <person name="Kucharzyk K."/>
            <person name="Murdoch R.W."/>
            <person name="Higgins S."/>
            <person name="Loffler F."/>
        </authorList>
    </citation>
    <scope>NUCLEOTIDE SEQUENCE</scope>
</reference>
<dbReference type="InterPro" id="IPR015888">
    <property type="entry name" value="Fuc_isomerase_C"/>
</dbReference>
<gene>
    <name evidence="4" type="ORF">SDC9_135069</name>
</gene>
<dbReference type="Pfam" id="PF02952">
    <property type="entry name" value="Fucose_iso_C"/>
    <property type="match status" value="1"/>
</dbReference>
<organism evidence="4">
    <name type="scientific">bioreactor metagenome</name>
    <dbReference type="NCBI Taxonomy" id="1076179"/>
    <lineage>
        <taxon>unclassified sequences</taxon>
        <taxon>metagenomes</taxon>
        <taxon>ecological metagenomes</taxon>
    </lineage>
</organism>
<dbReference type="InterPro" id="IPR004216">
    <property type="entry name" value="Fuc/Ara_isomerase_C"/>
</dbReference>
<proteinExistence type="predicted"/>
<keyword evidence="2" id="KW-0119">Carbohydrate metabolism</keyword>
<dbReference type="SUPFAM" id="SSF50443">
    <property type="entry name" value="FucI/AraA C-terminal domain-like"/>
    <property type="match status" value="1"/>
</dbReference>
<protein>
    <recommendedName>
        <fullName evidence="3">L-fucose isomerase C-terminal domain-containing protein</fullName>
    </recommendedName>
</protein>
<keyword evidence="1" id="KW-0413">Isomerase</keyword>
<dbReference type="GO" id="GO:0006004">
    <property type="term" value="P:fucose metabolic process"/>
    <property type="evidence" value="ECO:0007669"/>
    <property type="project" value="InterPro"/>
</dbReference>
<dbReference type="EMBL" id="VSSQ01035681">
    <property type="protein sequence ID" value="MPM87968.1"/>
    <property type="molecule type" value="Genomic_DNA"/>
</dbReference>
<name>A0A645DG04_9ZZZZ</name>
<dbReference type="GO" id="GO:0005737">
    <property type="term" value="C:cytoplasm"/>
    <property type="evidence" value="ECO:0007669"/>
    <property type="project" value="InterPro"/>
</dbReference>